<dbReference type="Gene3D" id="1.10.357.10">
    <property type="entry name" value="Tetracycline Repressor, domain 2"/>
    <property type="match status" value="1"/>
</dbReference>
<dbReference type="PANTHER" id="PTHR30055">
    <property type="entry name" value="HTH-TYPE TRANSCRIPTIONAL REGULATOR RUTR"/>
    <property type="match status" value="1"/>
</dbReference>
<reference evidence="5" key="1">
    <citation type="journal article" date="2019" name="Int. J. Syst. Evol. Microbiol.">
        <title>The Global Catalogue of Microorganisms (GCM) 10K type strain sequencing project: providing services to taxonomists for standard genome sequencing and annotation.</title>
        <authorList>
            <consortium name="The Broad Institute Genomics Platform"/>
            <consortium name="The Broad Institute Genome Sequencing Center for Infectious Disease"/>
            <person name="Wu L."/>
            <person name="Ma J."/>
        </authorList>
    </citation>
    <scope>NUCLEOTIDE SEQUENCE [LARGE SCALE GENOMIC DNA]</scope>
    <source>
        <strain evidence="5">KCTC 42644</strain>
    </source>
</reference>
<evidence type="ECO:0000313" key="5">
    <source>
        <dbReference type="Proteomes" id="UP001595615"/>
    </source>
</evidence>
<evidence type="ECO:0000313" key="4">
    <source>
        <dbReference type="EMBL" id="MFC3713290.1"/>
    </source>
</evidence>
<dbReference type="Proteomes" id="UP001595615">
    <property type="component" value="Unassembled WGS sequence"/>
</dbReference>
<evidence type="ECO:0000256" key="1">
    <source>
        <dbReference type="ARBA" id="ARBA00023125"/>
    </source>
</evidence>
<dbReference type="Gene3D" id="1.10.10.60">
    <property type="entry name" value="Homeodomain-like"/>
    <property type="match status" value="1"/>
</dbReference>
<comment type="caution">
    <text evidence="4">The sequence shown here is derived from an EMBL/GenBank/DDBJ whole genome shotgun (WGS) entry which is preliminary data.</text>
</comment>
<dbReference type="PANTHER" id="PTHR30055:SF146">
    <property type="entry name" value="HTH-TYPE TRANSCRIPTIONAL DUAL REGULATOR CECR"/>
    <property type="match status" value="1"/>
</dbReference>
<dbReference type="InterPro" id="IPR050109">
    <property type="entry name" value="HTH-type_TetR-like_transc_reg"/>
</dbReference>
<dbReference type="Pfam" id="PF14246">
    <property type="entry name" value="TetR_C_7"/>
    <property type="match status" value="1"/>
</dbReference>
<dbReference type="InterPro" id="IPR039536">
    <property type="entry name" value="TetR_C_Proteobacteria"/>
</dbReference>
<feature type="domain" description="HTH tetR-type" evidence="3">
    <location>
        <begin position="17"/>
        <end position="77"/>
    </location>
</feature>
<feature type="DNA-binding region" description="H-T-H motif" evidence="2">
    <location>
        <begin position="40"/>
        <end position="59"/>
    </location>
</feature>
<dbReference type="EMBL" id="JBHRXV010000010">
    <property type="protein sequence ID" value="MFC3713290.1"/>
    <property type="molecule type" value="Genomic_DNA"/>
</dbReference>
<name>A0ABV7XAW9_9SPHN</name>
<dbReference type="SUPFAM" id="SSF48498">
    <property type="entry name" value="Tetracyclin repressor-like, C-terminal domain"/>
    <property type="match status" value="1"/>
</dbReference>
<dbReference type="PROSITE" id="PS50977">
    <property type="entry name" value="HTH_TETR_2"/>
    <property type="match status" value="1"/>
</dbReference>
<dbReference type="RefSeq" id="WP_380861629.1">
    <property type="nucleotide sequence ID" value="NZ_JBHRXV010000010.1"/>
</dbReference>
<accession>A0ABV7XAW9</accession>
<proteinExistence type="predicted"/>
<dbReference type="Pfam" id="PF00440">
    <property type="entry name" value="TetR_N"/>
    <property type="match status" value="1"/>
</dbReference>
<dbReference type="SUPFAM" id="SSF46689">
    <property type="entry name" value="Homeodomain-like"/>
    <property type="match status" value="1"/>
</dbReference>
<dbReference type="InterPro" id="IPR009057">
    <property type="entry name" value="Homeodomain-like_sf"/>
</dbReference>
<gene>
    <name evidence="4" type="ORF">ACFOMD_11945</name>
</gene>
<keyword evidence="1 2" id="KW-0238">DNA-binding</keyword>
<sequence>MDMNSAPEKRAGRPVDIGKRVAVMQAAQKLFISNGFAGTSMDAIAEAAGVSKLTAYKYFGSKQQLFAQSVAAKCESVMGQLAIDHSAGHDLRECLLAFGNGFLSLILNPEAMAVQHLVITERERVPELGMIFFESAVRPISDKLAVMIARHEEAGDIATGDDPLAAAQDLLALWRGRPFMMLELGSGEMDADGLATHVTHCVDLCLKAWTPH</sequence>
<dbReference type="PRINTS" id="PR00455">
    <property type="entry name" value="HTHTETR"/>
</dbReference>
<keyword evidence="5" id="KW-1185">Reference proteome</keyword>
<dbReference type="InterPro" id="IPR036271">
    <property type="entry name" value="Tet_transcr_reg_TetR-rel_C_sf"/>
</dbReference>
<dbReference type="InterPro" id="IPR001647">
    <property type="entry name" value="HTH_TetR"/>
</dbReference>
<evidence type="ECO:0000256" key="2">
    <source>
        <dbReference type="PROSITE-ProRule" id="PRU00335"/>
    </source>
</evidence>
<protein>
    <submittedName>
        <fullName evidence="4">TetR/AcrR family transcriptional regulator</fullName>
    </submittedName>
</protein>
<organism evidence="4 5">
    <name type="scientific">Sphingoaurantiacus capsulatus</name>
    <dbReference type="NCBI Taxonomy" id="1771310"/>
    <lineage>
        <taxon>Bacteria</taxon>
        <taxon>Pseudomonadati</taxon>
        <taxon>Pseudomonadota</taxon>
        <taxon>Alphaproteobacteria</taxon>
        <taxon>Sphingomonadales</taxon>
        <taxon>Sphingosinicellaceae</taxon>
        <taxon>Sphingoaurantiacus</taxon>
    </lineage>
</organism>
<evidence type="ECO:0000259" key="3">
    <source>
        <dbReference type="PROSITE" id="PS50977"/>
    </source>
</evidence>